<protein>
    <recommendedName>
        <fullName evidence="1">Beta-glucuronidase C-terminal domain-containing protein</fullName>
    </recommendedName>
</protein>
<organism evidence="2 3">
    <name type="scientific">Cudoniella acicularis</name>
    <dbReference type="NCBI Taxonomy" id="354080"/>
    <lineage>
        <taxon>Eukaryota</taxon>
        <taxon>Fungi</taxon>
        <taxon>Dikarya</taxon>
        <taxon>Ascomycota</taxon>
        <taxon>Pezizomycotina</taxon>
        <taxon>Leotiomycetes</taxon>
        <taxon>Helotiales</taxon>
        <taxon>Tricladiaceae</taxon>
        <taxon>Cudoniella</taxon>
    </lineage>
</organism>
<dbReference type="AlphaFoldDB" id="A0A8H4RD49"/>
<feature type="domain" description="Beta-glucuronidase C-terminal" evidence="1">
    <location>
        <begin position="353"/>
        <end position="452"/>
    </location>
</feature>
<accession>A0A8H4RD49</accession>
<evidence type="ECO:0000259" key="1">
    <source>
        <dbReference type="Pfam" id="PF16862"/>
    </source>
</evidence>
<dbReference type="InterPro" id="IPR031728">
    <property type="entry name" value="GlcAase_C"/>
</dbReference>
<dbReference type="Gene3D" id="2.60.40.1180">
    <property type="entry name" value="Golgi alpha-mannosidase II"/>
    <property type="match status" value="1"/>
</dbReference>
<reference evidence="2 3" key="1">
    <citation type="submission" date="2020-03" db="EMBL/GenBank/DDBJ databases">
        <title>Draft Genome Sequence of Cudoniella acicularis.</title>
        <authorList>
            <person name="Buettner E."/>
            <person name="Kellner H."/>
        </authorList>
    </citation>
    <scope>NUCLEOTIDE SEQUENCE [LARGE SCALE GENOMIC DNA]</scope>
    <source>
        <strain evidence="2 3">DSM 108380</strain>
    </source>
</reference>
<dbReference type="PANTHER" id="PTHR36183:SF2">
    <property type="entry name" value="BETA-GLUCURONIDASE C-TERMINAL DOMAIN-CONTAINING PROTEIN"/>
    <property type="match status" value="1"/>
</dbReference>
<dbReference type="Pfam" id="PF16862">
    <property type="entry name" value="Glyco_hydro_79C"/>
    <property type="match status" value="1"/>
</dbReference>
<dbReference type="EMBL" id="JAAMPI010001108">
    <property type="protein sequence ID" value="KAF4626665.1"/>
    <property type="molecule type" value="Genomic_DNA"/>
</dbReference>
<name>A0A8H4RD49_9HELO</name>
<dbReference type="InterPro" id="IPR013780">
    <property type="entry name" value="Glyco_hydro_b"/>
</dbReference>
<dbReference type="SUPFAM" id="SSF51445">
    <property type="entry name" value="(Trans)glycosidases"/>
    <property type="match status" value="1"/>
</dbReference>
<dbReference type="Gene3D" id="3.20.20.80">
    <property type="entry name" value="Glycosidases"/>
    <property type="match status" value="1"/>
</dbReference>
<gene>
    <name evidence="2" type="ORF">G7Y89_g11487</name>
</gene>
<keyword evidence="3" id="KW-1185">Reference proteome</keyword>
<dbReference type="InterPro" id="IPR017853">
    <property type="entry name" value="GH"/>
</dbReference>
<dbReference type="Proteomes" id="UP000566819">
    <property type="component" value="Unassembled WGS sequence"/>
</dbReference>
<evidence type="ECO:0000313" key="3">
    <source>
        <dbReference type="Proteomes" id="UP000566819"/>
    </source>
</evidence>
<dbReference type="PANTHER" id="PTHR36183">
    <property type="entry name" value="BETA-GLUCURONIDASE"/>
    <property type="match status" value="1"/>
</dbReference>
<proteinExistence type="predicted"/>
<dbReference type="InterPro" id="IPR052974">
    <property type="entry name" value="GH79_Enzymes"/>
</dbReference>
<sequence>MLDYAGNNSQPNDFSIQLLQNLQNLSGAYPIIRAGGTTSNRAIFVANQSASLIEAFSASSPDQPSSLSIGPTWIQSFQQFPKGTKYIYGLNFGDGDVGLQQTILEATNAFNGLGTSLESFEIGNEVDGYHFSRMANSIFLLTFWKQYAAAIADTAIGATLDSSLEPLFQACAFEAPRHLGYNATPFWNVENALKFGIASTGKAKTVADHDYMGSACPGAKPATIKDNLLNHFHMTSLMYYHSYLGNYSSSVGIPYVLGETNSISCQGQVGVSDVYAAALWSIDYTLYIASLNASRIYYHMGTPYRYSAWQPVAHNGTEKHVKPLYYGNIFTASAFAGGNKKVSVLVNETDFSAYGIYDSRKAENGLESVVMVNLEMWNSTQAVEKRPYTKVKLPELLANGMARRLTSPGVEIVRNISFAGQYVDGDGRIVGRQVVEVVESGEVLVGAGEAVLVSFS</sequence>
<evidence type="ECO:0000313" key="2">
    <source>
        <dbReference type="EMBL" id="KAF4626665.1"/>
    </source>
</evidence>
<comment type="caution">
    <text evidence="2">The sequence shown here is derived from an EMBL/GenBank/DDBJ whole genome shotgun (WGS) entry which is preliminary data.</text>
</comment>
<dbReference type="OrthoDB" id="2831684at2759"/>